<dbReference type="PANTHER" id="PTHR10272">
    <property type="entry name" value="PLATELET-ACTIVATING FACTOR ACETYLHYDROLASE"/>
    <property type="match status" value="1"/>
</dbReference>
<dbReference type="Proteomes" id="UP000588112">
    <property type="component" value="Unassembled WGS sequence"/>
</dbReference>
<feature type="signal peptide" evidence="4">
    <location>
        <begin position="1"/>
        <end position="22"/>
    </location>
</feature>
<dbReference type="GO" id="GO:0003847">
    <property type="term" value="F:1-alkyl-2-acetylglycerophosphocholine esterase activity"/>
    <property type="evidence" value="ECO:0007669"/>
    <property type="project" value="TreeGrafter"/>
</dbReference>
<dbReference type="Pfam" id="PF03403">
    <property type="entry name" value="PAF-AH_p_II"/>
    <property type="match status" value="1"/>
</dbReference>
<feature type="chain" id="PRO_5039071680" evidence="4">
    <location>
        <begin position="23"/>
        <end position="449"/>
    </location>
</feature>
<proteinExistence type="predicted"/>
<dbReference type="EMBL" id="JACHBR010000001">
    <property type="protein sequence ID" value="MBB5628796.1"/>
    <property type="molecule type" value="Genomic_DNA"/>
</dbReference>
<keyword evidence="4" id="KW-0732">Signal</keyword>
<dbReference type="PANTHER" id="PTHR10272:SF0">
    <property type="entry name" value="PLATELET-ACTIVATING FACTOR ACETYLHYDROLASE"/>
    <property type="match status" value="1"/>
</dbReference>
<evidence type="ECO:0000256" key="1">
    <source>
        <dbReference type="ARBA" id="ARBA00022801"/>
    </source>
</evidence>
<accession>A0A7W8Z7G6</accession>
<evidence type="ECO:0000256" key="2">
    <source>
        <dbReference type="ARBA" id="ARBA00022963"/>
    </source>
</evidence>
<keyword evidence="2" id="KW-0442">Lipid degradation</keyword>
<dbReference type="GO" id="GO:0016042">
    <property type="term" value="P:lipid catabolic process"/>
    <property type="evidence" value="ECO:0007669"/>
    <property type="project" value="UniProtKB-KW"/>
</dbReference>
<dbReference type="Gene3D" id="3.40.50.1820">
    <property type="entry name" value="alpha/beta hydrolase"/>
    <property type="match status" value="1"/>
</dbReference>
<keyword evidence="1 5" id="KW-0378">Hydrolase</keyword>
<evidence type="ECO:0000313" key="5">
    <source>
        <dbReference type="EMBL" id="MBB5628796.1"/>
    </source>
</evidence>
<name>A0A7W8Z7G6_9ACTN</name>
<comment type="caution">
    <text evidence="5">The sequence shown here is derived from an EMBL/GenBank/DDBJ whole genome shotgun (WGS) entry which is preliminary data.</text>
</comment>
<dbReference type="AlphaFoldDB" id="A0A7W8Z7G6"/>
<gene>
    <name evidence="5" type="ORF">BJ981_004495</name>
</gene>
<evidence type="ECO:0000256" key="3">
    <source>
        <dbReference type="ARBA" id="ARBA00023098"/>
    </source>
</evidence>
<reference evidence="5 6" key="1">
    <citation type="submission" date="2020-08" db="EMBL/GenBank/DDBJ databases">
        <title>Sequencing the genomes of 1000 actinobacteria strains.</title>
        <authorList>
            <person name="Klenk H.-P."/>
        </authorList>
    </citation>
    <scope>NUCLEOTIDE SEQUENCE [LARGE SCALE GENOMIC DNA]</scope>
    <source>
        <strain evidence="5 6">DSM 45790</strain>
    </source>
</reference>
<dbReference type="InterPro" id="IPR029058">
    <property type="entry name" value="AB_hydrolase_fold"/>
</dbReference>
<evidence type="ECO:0000313" key="6">
    <source>
        <dbReference type="Proteomes" id="UP000588112"/>
    </source>
</evidence>
<organism evidence="5 6">
    <name type="scientific">Sphaerisporangium krabiense</name>
    <dbReference type="NCBI Taxonomy" id="763782"/>
    <lineage>
        <taxon>Bacteria</taxon>
        <taxon>Bacillati</taxon>
        <taxon>Actinomycetota</taxon>
        <taxon>Actinomycetes</taxon>
        <taxon>Streptosporangiales</taxon>
        <taxon>Streptosporangiaceae</taxon>
        <taxon>Sphaerisporangium</taxon>
    </lineage>
</organism>
<protein>
    <submittedName>
        <fullName evidence="5">Dienelactone hydrolase</fullName>
    </submittedName>
</protein>
<keyword evidence="3" id="KW-0443">Lipid metabolism</keyword>
<keyword evidence="6" id="KW-1185">Reference proteome</keyword>
<dbReference type="SUPFAM" id="SSF53474">
    <property type="entry name" value="alpha/beta-Hydrolases"/>
    <property type="match status" value="1"/>
</dbReference>
<sequence>MAKAFMTAIPAAAALGLTAALAAPLTVAPAAADTSGVAEITGIVGNTGITGNAGIVTSASRSGMSGRLDMAGEGPVRLVLPTPSVRRSIGTVALHLVDRSRRDPLVKSRPYRELMVSLWYPAARTSARLPLAPHMAPRAAADWDVHSAPGLEIPPGTVNWAATTTHARLGAPVDRRAGALPVVLFAPGDGGPRSLGTALVEELAARGYLVVAVDHTFEADQVEFPGGRVERAAPLPGKITPAVIDRLLRKHARARLADMRFVLDRLAGLAQGRNPDAEASPLPAGLTGAPDLSHVGMVGQSLGGSVAAQLAHDDRRVDAGVNLDGSYVGPVARTGVSKPFLHLAAGSHTRRSDPTWKSFWGGSHGWKRELRFAGAAHGSFTDLQVLLPQLAATSGKIPSGDLIGTIAPARSLAAQRAYVTAFFDLHLKGHPTHLFDGPTPSHPDVKIIP</sequence>
<dbReference type="RefSeq" id="WP_239139009.1">
    <property type="nucleotide sequence ID" value="NZ_BOOS01000002.1"/>
</dbReference>
<evidence type="ECO:0000256" key="4">
    <source>
        <dbReference type="SAM" id="SignalP"/>
    </source>
</evidence>